<proteinExistence type="predicted"/>
<gene>
    <name evidence="2" type="primary">LOC131804263</name>
</gene>
<dbReference type="RefSeq" id="XP_058982841.1">
    <property type="nucleotide sequence ID" value="XM_059126858.1"/>
</dbReference>
<dbReference type="Proteomes" id="UP001652621">
    <property type="component" value="Unplaced"/>
</dbReference>
<dbReference type="InterPro" id="IPR031934">
    <property type="entry name" value="DUF4769"/>
</dbReference>
<evidence type="ECO:0000313" key="2">
    <source>
        <dbReference type="RefSeq" id="XP_058982841.1"/>
    </source>
</evidence>
<evidence type="ECO:0000313" key="1">
    <source>
        <dbReference type="Proteomes" id="UP001652621"/>
    </source>
</evidence>
<protein>
    <submittedName>
        <fullName evidence="2">Uncharacterized protein LOC131804263</fullName>
    </submittedName>
</protein>
<dbReference type="GeneID" id="131804263"/>
<name>A0ABM3VAQ6_MUSDO</name>
<sequence length="320" mass="37319">MENNKLKTSTADDNIENLLKIWKLEHLQNHFVEHRITHEVLSILTPRHIEILFQGLAVGDMAIFQKNLKQCQLESNNAEKTPKTNTTLEFSDCGLVKKPVPPVKDMLMDSQNGRLLLKHYAKHNLFNEQQRNLLINTLAKYIESKGYPCSLADSDEIENQICVLFPTESKDYYTSGKRGRLYNKIYNLKRYTKSLSKENEPICGSVNKTTESKKFVPEAESDFALRGIRNENTTADEFDIYWRKCSQLRFSQIEHSESTNDILKIWPEYKKPSGISMIDIDFSLKYPKSCNLILKWPLYERKIWHLISSKISSKLNQKFF</sequence>
<accession>A0ABM3VAQ6</accession>
<dbReference type="Pfam" id="PF15992">
    <property type="entry name" value="DUF4769"/>
    <property type="match status" value="1"/>
</dbReference>
<organism evidence="1 2">
    <name type="scientific">Musca domestica</name>
    <name type="common">House fly</name>
    <dbReference type="NCBI Taxonomy" id="7370"/>
    <lineage>
        <taxon>Eukaryota</taxon>
        <taxon>Metazoa</taxon>
        <taxon>Ecdysozoa</taxon>
        <taxon>Arthropoda</taxon>
        <taxon>Hexapoda</taxon>
        <taxon>Insecta</taxon>
        <taxon>Pterygota</taxon>
        <taxon>Neoptera</taxon>
        <taxon>Endopterygota</taxon>
        <taxon>Diptera</taxon>
        <taxon>Brachycera</taxon>
        <taxon>Muscomorpha</taxon>
        <taxon>Muscoidea</taxon>
        <taxon>Muscidae</taxon>
        <taxon>Musca</taxon>
    </lineage>
</organism>
<keyword evidence="1" id="KW-1185">Reference proteome</keyword>
<reference evidence="2" key="1">
    <citation type="submission" date="2025-08" db="UniProtKB">
        <authorList>
            <consortium name="RefSeq"/>
        </authorList>
    </citation>
    <scope>IDENTIFICATION</scope>
    <source>
        <strain evidence="2">Aabys</strain>
        <tissue evidence="2">Whole body</tissue>
    </source>
</reference>